<dbReference type="InterPro" id="IPR003439">
    <property type="entry name" value="ABC_transporter-like_ATP-bd"/>
</dbReference>
<dbReference type="SUPFAM" id="SSF52540">
    <property type="entry name" value="P-loop containing nucleoside triphosphate hydrolases"/>
    <property type="match status" value="1"/>
</dbReference>
<dbReference type="Pfam" id="PF00664">
    <property type="entry name" value="ABC_membrane"/>
    <property type="match status" value="1"/>
</dbReference>
<dbReference type="InterPro" id="IPR039421">
    <property type="entry name" value="Type_1_exporter"/>
</dbReference>
<feature type="domain" description="ABC transporter" evidence="9">
    <location>
        <begin position="316"/>
        <end position="554"/>
    </location>
</feature>
<protein>
    <submittedName>
        <fullName evidence="11">Type I secretion system permease/ATPase</fullName>
    </submittedName>
</protein>
<dbReference type="Gene3D" id="3.40.50.300">
    <property type="entry name" value="P-loop containing nucleotide triphosphate hydrolases"/>
    <property type="match status" value="1"/>
</dbReference>
<feature type="domain" description="ABC transmembrane type-1" evidence="10">
    <location>
        <begin position="11"/>
        <end position="284"/>
    </location>
</feature>
<evidence type="ECO:0000256" key="8">
    <source>
        <dbReference type="SAM" id="Phobius"/>
    </source>
</evidence>
<keyword evidence="6 8" id="KW-1133">Transmembrane helix</keyword>
<evidence type="ECO:0000256" key="7">
    <source>
        <dbReference type="ARBA" id="ARBA00023136"/>
    </source>
</evidence>
<evidence type="ECO:0000256" key="4">
    <source>
        <dbReference type="ARBA" id="ARBA00022741"/>
    </source>
</evidence>
<dbReference type="GO" id="GO:0005524">
    <property type="term" value="F:ATP binding"/>
    <property type="evidence" value="ECO:0007669"/>
    <property type="project" value="UniProtKB-KW"/>
</dbReference>
<dbReference type="PROSITE" id="PS50929">
    <property type="entry name" value="ABC_TM1F"/>
    <property type="match status" value="1"/>
</dbReference>
<dbReference type="GO" id="GO:0015421">
    <property type="term" value="F:ABC-type oligopeptide transporter activity"/>
    <property type="evidence" value="ECO:0007669"/>
    <property type="project" value="TreeGrafter"/>
</dbReference>
<dbReference type="GO" id="GO:0030256">
    <property type="term" value="C:type I protein secretion system complex"/>
    <property type="evidence" value="ECO:0007669"/>
    <property type="project" value="InterPro"/>
</dbReference>
<evidence type="ECO:0000256" key="2">
    <source>
        <dbReference type="ARBA" id="ARBA00005417"/>
    </source>
</evidence>
<dbReference type="SMART" id="SM00382">
    <property type="entry name" value="AAA"/>
    <property type="match status" value="1"/>
</dbReference>
<evidence type="ECO:0000256" key="3">
    <source>
        <dbReference type="ARBA" id="ARBA00022692"/>
    </source>
</evidence>
<dbReference type="InterPro" id="IPR010128">
    <property type="entry name" value="ATPase_T1SS_PrtD-like"/>
</dbReference>
<evidence type="ECO:0000259" key="10">
    <source>
        <dbReference type="PROSITE" id="PS50929"/>
    </source>
</evidence>
<evidence type="ECO:0000313" key="11">
    <source>
        <dbReference type="EMBL" id="MBD0413131.1"/>
    </source>
</evidence>
<feature type="transmembrane region" description="Helical" evidence="8">
    <location>
        <begin position="117"/>
        <end position="135"/>
    </location>
</feature>
<dbReference type="InterPro" id="IPR036640">
    <property type="entry name" value="ABC1_TM_sf"/>
</dbReference>
<dbReference type="InterPro" id="IPR027417">
    <property type="entry name" value="P-loop_NTPase"/>
</dbReference>
<dbReference type="GO" id="GO:0005886">
    <property type="term" value="C:plasma membrane"/>
    <property type="evidence" value="ECO:0007669"/>
    <property type="project" value="UniProtKB-SubCell"/>
</dbReference>
<dbReference type="Pfam" id="PF00005">
    <property type="entry name" value="ABC_tran"/>
    <property type="match status" value="1"/>
</dbReference>
<evidence type="ECO:0000259" key="9">
    <source>
        <dbReference type="PROSITE" id="PS50893"/>
    </source>
</evidence>
<gene>
    <name evidence="11" type="ORF">ICI42_00485</name>
</gene>
<comment type="caution">
    <text evidence="11">The sequence shown here is derived from an EMBL/GenBank/DDBJ whole genome shotgun (WGS) entry which is preliminary data.</text>
</comment>
<feature type="transmembrane region" description="Helical" evidence="8">
    <location>
        <begin position="141"/>
        <end position="158"/>
    </location>
</feature>
<dbReference type="EMBL" id="JACVVX010000001">
    <property type="protein sequence ID" value="MBD0413131.1"/>
    <property type="molecule type" value="Genomic_DNA"/>
</dbReference>
<keyword evidence="5" id="KW-0067">ATP-binding</keyword>
<keyword evidence="3 8" id="KW-0812">Transmembrane</keyword>
<feature type="transmembrane region" description="Helical" evidence="8">
    <location>
        <begin position="45"/>
        <end position="65"/>
    </location>
</feature>
<dbReference type="SUPFAM" id="SSF90123">
    <property type="entry name" value="ABC transporter transmembrane region"/>
    <property type="match status" value="1"/>
</dbReference>
<dbReference type="NCBIfam" id="TIGR01842">
    <property type="entry name" value="type_I_sec_PrtD"/>
    <property type="match status" value="1"/>
</dbReference>
<dbReference type="AlphaFoldDB" id="A0A8J6PSF1"/>
<organism evidence="11 12">
    <name type="scientific">Oryzicola mucosus</name>
    <dbReference type="NCBI Taxonomy" id="2767425"/>
    <lineage>
        <taxon>Bacteria</taxon>
        <taxon>Pseudomonadati</taxon>
        <taxon>Pseudomonadota</taxon>
        <taxon>Alphaproteobacteria</taxon>
        <taxon>Hyphomicrobiales</taxon>
        <taxon>Phyllobacteriaceae</taxon>
        <taxon>Oryzicola</taxon>
    </lineage>
</organism>
<dbReference type="PANTHER" id="PTHR43394">
    <property type="entry name" value="ATP-DEPENDENT PERMEASE MDL1, MITOCHONDRIAL"/>
    <property type="match status" value="1"/>
</dbReference>
<dbReference type="GO" id="GO:0030253">
    <property type="term" value="P:protein secretion by the type I secretion system"/>
    <property type="evidence" value="ECO:0007669"/>
    <property type="project" value="InterPro"/>
</dbReference>
<comment type="subcellular location">
    <subcellularLocation>
        <location evidence="1">Cell membrane</location>
        <topology evidence="1">Multi-pass membrane protein</topology>
    </subcellularLocation>
</comment>
<dbReference type="InterPro" id="IPR017871">
    <property type="entry name" value="ABC_transporter-like_CS"/>
</dbReference>
<evidence type="ECO:0000313" key="12">
    <source>
        <dbReference type="Proteomes" id="UP000643405"/>
    </source>
</evidence>
<dbReference type="PANTHER" id="PTHR43394:SF1">
    <property type="entry name" value="ATP-BINDING CASSETTE SUB-FAMILY B MEMBER 10, MITOCHONDRIAL"/>
    <property type="match status" value="1"/>
</dbReference>
<dbReference type="PROSITE" id="PS00211">
    <property type="entry name" value="ABC_TRANSPORTER_1"/>
    <property type="match status" value="1"/>
</dbReference>
<keyword evidence="12" id="KW-1185">Reference proteome</keyword>
<feature type="transmembrane region" description="Helical" evidence="8">
    <location>
        <begin position="239"/>
        <end position="264"/>
    </location>
</feature>
<name>A0A8J6PSF1_9HYPH</name>
<dbReference type="InterPro" id="IPR003593">
    <property type="entry name" value="AAA+_ATPase"/>
</dbReference>
<keyword evidence="7 8" id="KW-0472">Membrane</keyword>
<evidence type="ECO:0000256" key="5">
    <source>
        <dbReference type="ARBA" id="ARBA00022840"/>
    </source>
</evidence>
<feature type="transmembrane region" description="Helical" evidence="8">
    <location>
        <begin position="7"/>
        <end position="33"/>
    </location>
</feature>
<dbReference type="PROSITE" id="PS50893">
    <property type="entry name" value="ABC_TRANSPORTER_2"/>
    <property type="match status" value="1"/>
</dbReference>
<reference evidence="11" key="1">
    <citation type="submission" date="2020-09" db="EMBL/GenBank/DDBJ databases">
        <title>Genome seq and assembly of Tianweitania sp.</title>
        <authorList>
            <person name="Chhetri G."/>
        </authorList>
    </citation>
    <scope>NUCLEOTIDE SEQUENCE</scope>
    <source>
        <strain evidence="11">Rool2</strain>
    </source>
</reference>
<evidence type="ECO:0000256" key="1">
    <source>
        <dbReference type="ARBA" id="ARBA00004651"/>
    </source>
</evidence>
<dbReference type="Proteomes" id="UP000643405">
    <property type="component" value="Unassembled WGS sequence"/>
</dbReference>
<comment type="similarity">
    <text evidence="2">Belongs to the ABC transporter superfamily.</text>
</comment>
<dbReference type="CDD" id="cd03246">
    <property type="entry name" value="ABCC_Protease_Secretion"/>
    <property type="match status" value="1"/>
</dbReference>
<proteinExistence type="inferred from homology"/>
<dbReference type="GO" id="GO:0016887">
    <property type="term" value="F:ATP hydrolysis activity"/>
    <property type="evidence" value="ECO:0007669"/>
    <property type="project" value="InterPro"/>
</dbReference>
<accession>A0A8J6PSF1</accession>
<dbReference type="InterPro" id="IPR011527">
    <property type="entry name" value="ABC1_TM_dom"/>
</dbReference>
<sequence>MSFVKKAILEVGIFSAAVNLLLLVSPIYLLQIYDRVLPAQSLSTLIYLSIICAAAFLTLCALEIVRSYYANRIASQIDVSLGGKAFLATITGSRAAMGDIQPLRDLSTIRAFLSSKAIFFLFDLPFAPFFLLLMYFIHPALFLLTLIGVVVLVLVALANERATMKSEATAGEASSETMMLAQTFARMQETVRALGMTSSVAGVWGRRFADQVTAHRKVADTNAFFSGISRMLRTGLQTAMLGLGAYLVLQGQMTAGMIFASSLIAGRALQPMDQIIGGWRQIGEARKAWRRLGALREMKLEHERETIRLPNVKGSLIVENLVYQLPDGDASSPLIKRLNFQIQAGESVAIVGPSRAGKSTLARLIVGALKPNAGLVRLDGADIRTWDPDMLGSHIGYLPQEVDLLPGTVAQNISRFAEQPADDDIVGAAQRAQAHELILRMKKGYLTEIGASGVRLSGGERQRVGLARAFYGGPRLLVLDEPNASLDAEGEMALELAIKEAKANGVTILLITHKPSIAAKCDRVLVLRDGQIDLFGPAADVLQRLAGTPVVPQRPTPAAPVAESAATATFQTVARVKAN</sequence>
<keyword evidence="4" id="KW-0547">Nucleotide-binding</keyword>
<evidence type="ECO:0000256" key="6">
    <source>
        <dbReference type="ARBA" id="ARBA00022989"/>
    </source>
</evidence>
<dbReference type="Gene3D" id="1.20.1560.10">
    <property type="entry name" value="ABC transporter type 1, transmembrane domain"/>
    <property type="match status" value="1"/>
</dbReference>